<dbReference type="NCBIfam" id="TIGR03144">
    <property type="entry name" value="cytochr_II_ccsB"/>
    <property type="match status" value="1"/>
</dbReference>
<sequence length="276" mass="31455">MMNEMSYLFFLAVLGTTLLSCILYVVFFVSQNAKVRVVARGVLLLSGVLQTLYIGSRYLIAGYTPITSQHEAVVFFAWAATWAYLSFRWRYTVKNFGTFVAMLIMLLLLAASFASRDILPLKPVLQSWWLPVHAGVSLFAYAFFSLAFCGGLMYLLQERELKRKKFGYFFSRLPSLDALDQLNSHCLAAGFAFLTLGIVTGSLWTRQAWGTYWQWHPKEIWSMITWFVYLLQIHQRFTAGWRGKRAAVMAIAGFAIVIFTLWGVMYPLGGVQSYGQ</sequence>
<evidence type="ECO:0000256" key="5">
    <source>
        <dbReference type="ARBA" id="ARBA00023136"/>
    </source>
</evidence>
<dbReference type="GO" id="GO:0017004">
    <property type="term" value="P:cytochrome complex assembly"/>
    <property type="evidence" value="ECO:0007669"/>
    <property type="project" value="UniProtKB-KW"/>
</dbReference>
<evidence type="ECO:0000256" key="2">
    <source>
        <dbReference type="ARBA" id="ARBA00022692"/>
    </source>
</evidence>
<feature type="transmembrane region" description="Helical" evidence="6">
    <location>
        <begin position="220"/>
        <end position="239"/>
    </location>
</feature>
<dbReference type="PANTHER" id="PTHR30071:SF1">
    <property type="entry name" value="CYTOCHROME B_B6 PROTEIN-RELATED"/>
    <property type="match status" value="1"/>
</dbReference>
<keyword evidence="9" id="KW-1185">Reference proteome</keyword>
<evidence type="ECO:0000256" key="1">
    <source>
        <dbReference type="ARBA" id="ARBA00004141"/>
    </source>
</evidence>
<proteinExistence type="predicted"/>
<keyword evidence="3" id="KW-0201">Cytochrome c-type biogenesis</keyword>
<dbReference type="InterPro" id="IPR045062">
    <property type="entry name" value="Cyt_c_biogenesis_CcsA/CcmC"/>
</dbReference>
<dbReference type="Pfam" id="PF01578">
    <property type="entry name" value="Cytochrom_C_asm"/>
    <property type="match status" value="1"/>
</dbReference>
<comment type="subcellular location">
    <subcellularLocation>
        <location evidence="1">Membrane</location>
        <topology evidence="1">Multi-pass membrane protein</topology>
    </subcellularLocation>
</comment>
<feature type="transmembrane region" description="Helical" evidence="6">
    <location>
        <begin position="6"/>
        <end position="29"/>
    </location>
</feature>
<dbReference type="Proteomes" id="UP000184603">
    <property type="component" value="Unassembled WGS sequence"/>
</dbReference>
<dbReference type="OrthoDB" id="9814290at2"/>
<feature type="transmembrane region" description="Helical" evidence="6">
    <location>
        <begin position="182"/>
        <end position="200"/>
    </location>
</feature>
<keyword evidence="5 6" id="KW-0472">Membrane</keyword>
<dbReference type="STRING" id="1121416.SAMN02745220_03036"/>
<evidence type="ECO:0000313" key="8">
    <source>
        <dbReference type="EMBL" id="SHO49712.1"/>
    </source>
</evidence>
<gene>
    <name evidence="8" type="ORF">SAMN02745220_03036</name>
</gene>
<dbReference type="PANTHER" id="PTHR30071">
    <property type="entry name" value="HEME EXPORTER PROTEIN C"/>
    <property type="match status" value="1"/>
</dbReference>
<dbReference type="GO" id="GO:0005886">
    <property type="term" value="C:plasma membrane"/>
    <property type="evidence" value="ECO:0007669"/>
    <property type="project" value="TreeGrafter"/>
</dbReference>
<dbReference type="InterPro" id="IPR017562">
    <property type="entry name" value="Cyt_c_biogenesis_CcsA"/>
</dbReference>
<dbReference type="AlphaFoldDB" id="A0A1M7YAR1"/>
<organism evidence="8 9">
    <name type="scientific">Desulfopila aestuarii DSM 18488</name>
    <dbReference type="NCBI Taxonomy" id="1121416"/>
    <lineage>
        <taxon>Bacteria</taxon>
        <taxon>Pseudomonadati</taxon>
        <taxon>Thermodesulfobacteriota</taxon>
        <taxon>Desulfobulbia</taxon>
        <taxon>Desulfobulbales</taxon>
        <taxon>Desulfocapsaceae</taxon>
        <taxon>Desulfopila</taxon>
    </lineage>
</organism>
<feature type="domain" description="Cytochrome c assembly protein" evidence="7">
    <location>
        <begin position="71"/>
        <end position="265"/>
    </location>
</feature>
<dbReference type="GO" id="GO:0020037">
    <property type="term" value="F:heme binding"/>
    <property type="evidence" value="ECO:0007669"/>
    <property type="project" value="InterPro"/>
</dbReference>
<protein>
    <submittedName>
        <fullName evidence="8">Cytochrome c-type biogenesis protein CcsB</fullName>
    </submittedName>
</protein>
<evidence type="ECO:0000256" key="3">
    <source>
        <dbReference type="ARBA" id="ARBA00022748"/>
    </source>
</evidence>
<keyword evidence="4 6" id="KW-1133">Transmembrane helix</keyword>
<reference evidence="8 9" key="1">
    <citation type="submission" date="2016-12" db="EMBL/GenBank/DDBJ databases">
        <authorList>
            <person name="Song W.-J."/>
            <person name="Kurnit D.M."/>
        </authorList>
    </citation>
    <scope>NUCLEOTIDE SEQUENCE [LARGE SCALE GENOMIC DNA]</scope>
    <source>
        <strain evidence="8 9">DSM 18488</strain>
    </source>
</reference>
<evidence type="ECO:0000256" key="6">
    <source>
        <dbReference type="SAM" id="Phobius"/>
    </source>
</evidence>
<evidence type="ECO:0000256" key="4">
    <source>
        <dbReference type="ARBA" id="ARBA00022989"/>
    </source>
</evidence>
<feature type="transmembrane region" description="Helical" evidence="6">
    <location>
        <begin position="134"/>
        <end position="156"/>
    </location>
</feature>
<evidence type="ECO:0000259" key="7">
    <source>
        <dbReference type="Pfam" id="PF01578"/>
    </source>
</evidence>
<dbReference type="EMBL" id="FRFE01000015">
    <property type="protein sequence ID" value="SHO49712.1"/>
    <property type="molecule type" value="Genomic_DNA"/>
</dbReference>
<feature type="transmembrane region" description="Helical" evidence="6">
    <location>
        <begin position="246"/>
        <end position="268"/>
    </location>
</feature>
<name>A0A1M7YAR1_9BACT</name>
<feature type="transmembrane region" description="Helical" evidence="6">
    <location>
        <begin position="41"/>
        <end position="60"/>
    </location>
</feature>
<feature type="transmembrane region" description="Helical" evidence="6">
    <location>
        <begin position="96"/>
        <end position="114"/>
    </location>
</feature>
<accession>A0A1M7YAR1</accession>
<dbReference type="InterPro" id="IPR002541">
    <property type="entry name" value="Cyt_c_assembly"/>
</dbReference>
<evidence type="ECO:0000313" key="9">
    <source>
        <dbReference type="Proteomes" id="UP000184603"/>
    </source>
</evidence>
<keyword evidence="2 6" id="KW-0812">Transmembrane</keyword>